<organism evidence="1 2">
    <name type="scientific">Thalassiosira oceanica</name>
    <name type="common">Marine diatom</name>
    <dbReference type="NCBI Taxonomy" id="159749"/>
    <lineage>
        <taxon>Eukaryota</taxon>
        <taxon>Sar</taxon>
        <taxon>Stramenopiles</taxon>
        <taxon>Ochrophyta</taxon>
        <taxon>Bacillariophyta</taxon>
        <taxon>Coscinodiscophyceae</taxon>
        <taxon>Thalassiosirophycidae</taxon>
        <taxon>Thalassiosirales</taxon>
        <taxon>Thalassiosiraceae</taxon>
        <taxon>Thalassiosira</taxon>
    </lineage>
</organism>
<dbReference type="EMBL" id="AGNL01046591">
    <property type="protein sequence ID" value="EJK47823.1"/>
    <property type="molecule type" value="Genomic_DNA"/>
</dbReference>
<reference evidence="1 2" key="1">
    <citation type="journal article" date="2012" name="Genome Biol.">
        <title>Genome and low-iron response of an oceanic diatom adapted to chronic iron limitation.</title>
        <authorList>
            <person name="Lommer M."/>
            <person name="Specht M."/>
            <person name="Roy A.S."/>
            <person name="Kraemer L."/>
            <person name="Andreson R."/>
            <person name="Gutowska M.A."/>
            <person name="Wolf J."/>
            <person name="Bergner S.V."/>
            <person name="Schilhabel M.B."/>
            <person name="Klostermeier U.C."/>
            <person name="Beiko R.G."/>
            <person name="Rosenstiel P."/>
            <person name="Hippler M."/>
            <person name="Laroche J."/>
        </authorList>
    </citation>
    <scope>NUCLEOTIDE SEQUENCE [LARGE SCALE GENOMIC DNA]</scope>
    <source>
        <strain evidence="1 2">CCMP1005</strain>
    </source>
</reference>
<dbReference type="Proteomes" id="UP000266841">
    <property type="component" value="Unassembled WGS sequence"/>
</dbReference>
<dbReference type="AlphaFoldDB" id="K0R464"/>
<evidence type="ECO:0000313" key="2">
    <source>
        <dbReference type="Proteomes" id="UP000266841"/>
    </source>
</evidence>
<evidence type="ECO:0000313" key="1">
    <source>
        <dbReference type="EMBL" id="EJK47823.1"/>
    </source>
</evidence>
<protein>
    <submittedName>
        <fullName evidence="1">Uncharacterized protein</fullName>
    </submittedName>
</protein>
<accession>K0R464</accession>
<comment type="caution">
    <text evidence="1">The sequence shown here is derived from an EMBL/GenBank/DDBJ whole genome shotgun (WGS) entry which is preliminary data.</text>
</comment>
<name>K0R464_THAOC</name>
<proteinExistence type="predicted"/>
<keyword evidence="2" id="KW-1185">Reference proteome</keyword>
<gene>
    <name evidence="1" type="ORF">THAOC_33430</name>
</gene>
<sequence length="87" mass="9428">MDLWDAASIRPTSFLPRIAKSNLGLDVTLSPSSSSRRADVETSAGSVLKNQVGRVLGHAIYAPSSSLRRADVETSAGWYPLRIEEIK</sequence>